<dbReference type="STRING" id="633194.SAMN05421759_10955"/>
<evidence type="ECO:0000313" key="3">
    <source>
        <dbReference type="Proteomes" id="UP000186684"/>
    </source>
</evidence>
<gene>
    <name evidence="2" type="ORF">SAMN05421759_10955</name>
</gene>
<sequence length="324" mass="35261">MPEAAPFLTEAAHGPEGARALWIATVDGKRLRIGHYPAANGGAVHGTVLLFPGRTEYIEKYGRTAADLAAGGYHTVTIDWRGQGLSDRLLDDARTGHVHVFDDYQRDAEALVAWAEAADLPRPWHLIGHSMGGCIGLRALMNNLDVASAAFTGPMWGIRISPVMRPAAWAISWGSSQVGMGHQIAPGTKPESYIASEGFDGNMLTRDRDMFDYMRAQVLEEPKLQLGGPSLRWLNEALKECRALSRMPAPDYPCLAFVGTNERIVDVARIEARIAGWPGARLERIPGGEHEVLMEGPEVRGRILREILAHFDAAGGVASRAERA</sequence>
<dbReference type="PANTHER" id="PTHR11614">
    <property type="entry name" value="PHOSPHOLIPASE-RELATED"/>
    <property type="match status" value="1"/>
</dbReference>
<dbReference type="AlphaFoldDB" id="A0A1N7NNQ4"/>
<evidence type="ECO:0000259" key="1">
    <source>
        <dbReference type="Pfam" id="PF12146"/>
    </source>
</evidence>
<keyword evidence="3" id="KW-1185">Reference proteome</keyword>
<accession>A0A1N7NNQ4</accession>
<dbReference type="InterPro" id="IPR051044">
    <property type="entry name" value="MAG_DAG_Lipase"/>
</dbReference>
<dbReference type="Gene3D" id="3.40.50.1820">
    <property type="entry name" value="alpha/beta hydrolase"/>
    <property type="match status" value="1"/>
</dbReference>
<evidence type="ECO:0000313" key="2">
    <source>
        <dbReference type="EMBL" id="SIS99839.1"/>
    </source>
</evidence>
<organism evidence="2 3">
    <name type="scientific">Roseivivax lentus</name>
    <dbReference type="NCBI Taxonomy" id="633194"/>
    <lineage>
        <taxon>Bacteria</taxon>
        <taxon>Pseudomonadati</taxon>
        <taxon>Pseudomonadota</taxon>
        <taxon>Alphaproteobacteria</taxon>
        <taxon>Rhodobacterales</taxon>
        <taxon>Roseobacteraceae</taxon>
        <taxon>Roseivivax</taxon>
    </lineage>
</organism>
<dbReference type="SUPFAM" id="SSF53474">
    <property type="entry name" value="alpha/beta-Hydrolases"/>
    <property type="match status" value="1"/>
</dbReference>
<dbReference type="InterPro" id="IPR029058">
    <property type="entry name" value="AB_hydrolase_fold"/>
</dbReference>
<protein>
    <submittedName>
        <fullName evidence="2">Lysophospholipase</fullName>
    </submittedName>
</protein>
<dbReference type="Proteomes" id="UP000186684">
    <property type="component" value="Unassembled WGS sequence"/>
</dbReference>
<dbReference type="Pfam" id="PF12146">
    <property type="entry name" value="Hydrolase_4"/>
    <property type="match status" value="1"/>
</dbReference>
<dbReference type="EMBL" id="FTOQ01000009">
    <property type="protein sequence ID" value="SIS99839.1"/>
    <property type="molecule type" value="Genomic_DNA"/>
</dbReference>
<dbReference type="InterPro" id="IPR022742">
    <property type="entry name" value="Hydrolase_4"/>
</dbReference>
<proteinExistence type="predicted"/>
<name>A0A1N7NNQ4_9RHOB</name>
<feature type="domain" description="Serine aminopeptidase S33" evidence="1">
    <location>
        <begin position="44"/>
        <end position="295"/>
    </location>
</feature>
<reference evidence="3" key="1">
    <citation type="submission" date="2017-01" db="EMBL/GenBank/DDBJ databases">
        <authorList>
            <person name="Varghese N."/>
            <person name="Submissions S."/>
        </authorList>
    </citation>
    <scope>NUCLEOTIDE SEQUENCE [LARGE SCALE GENOMIC DNA]</scope>
    <source>
        <strain evidence="3">DSM 29430</strain>
    </source>
</reference>
<dbReference type="OrthoDB" id="9788260at2"/>
<dbReference type="RefSeq" id="WP_076448863.1">
    <property type="nucleotide sequence ID" value="NZ_FTOQ01000009.1"/>
</dbReference>